<evidence type="ECO:0000313" key="7">
    <source>
        <dbReference type="Proteomes" id="UP001321786"/>
    </source>
</evidence>
<keyword evidence="1" id="KW-0004">4Fe-4S</keyword>
<dbReference type="InterPro" id="IPR050572">
    <property type="entry name" value="Fe-S_Ferredoxin"/>
</dbReference>
<dbReference type="SUPFAM" id="SSF54862">
    <property type="entry name" value="4Fe-4S ferredoxins"/>
    <property type="match status" value="1"/>
</dbReference>
<keyword evidence="2" id="KW-0479">Metal-binding</keyword>
<evidence type="ECO:0000259" key="5">
    <source>
        <dbReference type="PROSITE" id="PS51379"/>
    </source>
</evidence>
<reference evidence="6 7" key="1">
    <citation type="submission" date="2023-08" db="EMBL/GenBank/DDBJ databases">
        <title>Helicovermis profunda gen. nov., sp. nov., a novel mesophilic, fermentative bacterium within the Bacillota from a deep-sea hydrothermal vent chimney.</title>
        <authorList>
            <person name="Miyazaki U."/>
            <person name="Mizutani D."/>
            <person name="Hashimoto Y."/>
            <person name="Tame A."/>
            <person name="Sawayama S."/>
            <person name="Miyazaki J."/>
            <person name="Takai K."/>
            <person name="Nakagawa S."/>
        </authorList>
    </citation>
    <scope>NUCLEOTIDE SEQUENCE [LARGE SCALE GENOMIC DNA]</scope>
    <source>
        <strain evidence="6 7">S502</strain>
    </source>
</reference>
<accession>A0AAU9E0G1</accession>
<dbReference type="EMBL" id="AP028654">
    <property type="protein sequence ID" value="BEP27849.1"/>
    <property type="molecule type" value="Genomic_DNA"/>
</dbReference>
<keyword evidence="3" id="KW-0408">Iron</keyword>
<keyword evidence="7" id="KW-1185">Reference proteome</keyword>
<dbReference type="InterPro" id="IPR017900">
    <property type="entry name" value="4Fe4S_Fe_S_CS"/>
</dbReference>
<evidence type="ECO:0000256" key="1">
    <source>
        <dbReference type="ARBA" id="ARBA00022485"/>
    </source>
</evidence>
<dbReference type="PROSITE" id="PS51379">
    <property type="entry name" value="4FE4S_FER_2"/>
    <property type="match status" value="2"/>
</dbReference>
<protein>
    <submittedName>
        <fullName evidence="6">Mercury methylation ferredoxin HgcB</fullName>
    </submittedName>
</protein>
<evidence type="ECO:0000256" key="4">
    <source>
        <dbReference type="ARBA" id="ARBA00023014"/>
    </source>
</evidence>
<dbReference type="PROSITE" id="PS00198">
    <property type="entry name" value="4FE4S_FER_1"/>
    <property type="match status" value="1"/>
</dbReference>
<dbReference type="AlphaFoldDB" id="A0AAU9E0G1"/>
<dbReference type="Gene3D" id="3.30.70.20">
    <property type="match status" value="2"/>
</dbReference>
<proteinExistence type="predicted"/>
<name>A0AAU9E0G1_9FIRM</name>
<dbReference type="PANTHER" id="PTHR43687">
    <property type="entry name" value="ADENYLYLSULFATE REDUCTASE, BETA SUBUNIT"/>
    <property type="match status" value="1"/>
</dbReference>
<keyword evidence="4" id="KW-0411">Iron-sulfur</keyword>
<dbReference type="PANTHER" id="PTHR43687:SF4">
    <property type="entry name" value="BLR5484 PROTEIN"/>
    <property type="match status" value="1"/>
</dbReference>
<dbReference type="Proteomes" id="UP001321786">
    <property type="component" value="Chromosome"/>
</dbReference>
<dbReference type="Pfam" id="PF13237">
    <property type="entry name" value="Fer4_10"/>
    <property type="match status" value="1"/>
</dbReference>
<evidence type="ECO:0000256" key="2">
    <source>
        <dbReference type="ARBA" id="ARBA00022723"/>
    </source>
</evidence>
<dbReference type="InterPro" id="IPR017896">
    <property type="entry name" value="4Fe4S_Fe-S-bd"/>
</dbReference>
<evidence type="ECO:0000256" key="3">
    <source>
        <dbReference type="ARBA" id="ARBA00023004"/>
    </source>
</evidence>
<dbReference type="RefSeq" id="WP_338536209.1">
    <property type="nucleotide sequence ID" value="NZ_AP028654.1"/>
</dbReference>
<gene>
    <name evidence="6" type="primary">hgcB</name>
    <name evidence="6" type="ORF">HLPR_01800</name>
</gene>
<feature type="domain" description="4Fe-4S ferredoxin-type" evidence="5">
    <location>
        <begin position="8"/>
        <end position="36"/>
    </location>
</feature>
<dbReference type="NCBIfam" id="NF040864">
    <property type="entry name" value="HgcB_ferredoxin"/>
    <property type="match status" value="1"/>
</dbReference>
<evidence type="ECO:0000313" key="6">
    <source>
        <dbReference type="EMBL" id="BEP27849.1"/>
    </source>
</evidence>
<dbReference type="GO" id="GO:0046872">
    <property type="term" value="F:metal ion binding"/>
    <property type="evidence" value="ECO:0007669"/>
    <property type="project" value="UniProtKB-KW"/>
</dbReference>
<feature type="domain" description="4Fe-4S ferredoxin-type" evidence="5">
    <location>
        <begin position="37"/>
        <end position="67"/>
    </location>
</feature>
<dbReference type="KEGG" id="hprf:HLPR_01800"/>
<sequence>MKYLDNVVSLKYDANKCIGCKKCYEVCPHRVFIIKNNKAVLDKIDSCIECGACMMNCPSNAIEVDQGVGCASAIISGFIKRNKFLSKFIKKDSCC</sequence>
<dbReference type="GO" id="GO:0051539">
    <property type="term" value="F:4 iron, 4 sulfur cluster binding"/>
    <property type="evidence" value="ECO:0007669"/>
    <property type="project" value="UniProtKB-KW"/>
</dbReference>
<organism evidence="6 7">
    <name type="scientific">Helicovermis profundi</name>
    <dbReference type="NCBI Taxonomy" id="3065157"/>
    <lineage>
        <taxon>Bacteria</taxon>
        <taxon>Bacillati</taxon>
        <taxon>Bacillota</taxon>
        <taxon>Clostridia</taxon>
        <taxon>Helicovermis</taxon>
    </lineage>
</organism>